<comment type="caution">
    <text evidence="2">The sequence shown here is derived from an EMBL/GenBank/DDBJ whole genome shotgun (WGS) entry which is preliminary data.</text>
</comment>
<dbReference type="Proteomes" id="UP000242847">
    <property type="component" value="Unassembled WGS sequence"/>
</dbReference>
<dbReference type="EMBL" id="MUBC01000018">
    <property type="protein sequence ID" value="ONM43996.1"/>
    <property type="molecule type" value="Genomic_DNA"/>
</dbReference>
<accession>A0A1S8DGS8</accession>
<dbReference type="RefSeq" id="WP_083727111.1">
    <property type="nucleotide sequence ID" value="NZ_FOUD01000020.1"/>
</dbReference>
<organism evidence="2 3">
    <name type="scientific">Halopseudomonas pachastrellae</name>
    <dbReference type="NCBI Taxonomy" id="254161"/>
    <lineage>
        <taxon>Bacteria</taxon>
        <taxon>Pseudomonadati</taxon>
        <taxon>Pseudomonadota</taxon>
        <taxon>Gammaproteobacteria</taxon>
        <taxon>Pseudomonadales</taxon>
        <taxon>Pseudomonadaceae</taxon>
        <taxon>Halopseudomonas</taxon>
    </lineage>
</organism>
<sequence>MPAANRFVLSGGPGGGKSALLAALAERGYPVVPESARAIIPSRLQTGLAPRPEPAAFAQAIFQQDAQHYQQSQALGSLRKVPALGDASLKTGSECSFTACKLRVLPRFLPCLTFARRLFVENLDTPCFFDRSVVDALYMLHAAGAMDDAAVAQQCSAYPYNRTVFFLPPWLAIYQTDGERDQTFSEAQQVYANLKRWYLRWGYDVVDVPCCSVHEPVAFVLHAVTQTAEQGGAD</sequence>
<feature type="domain" description="NadR/Ttd14 AAA" evidence="1">
    <location>
        <begin position="6"/>
        <end position="72"/>
    </location>
</feature>
<feature type="domain" description="NadR/Ttd14 AAA" evidence="1">
    <location>
        <begin position="124"/>
        <end position="215"/>
    </location>
</feature>
<evidence type="ECO:0000313" key="3">
    <source>
        <dbReference type="Proteomes" id="UP000242847"/>
    </source>
</evidence>
<dbReference type="InterPro" id="IPR038727">
    <property type="entry name" value="NadR/Ttd14_AAA_dom"/>
</dbReference>
<name>A0A1S8DGS8_9GAMM</name>
<evidence type="ECO:0000313" key="2">
    <source>
        <dbReference type="EMBL" id="ONM43996.1"/>
    </source>
</evidence>
<dbReference type="AlphaFoldDB" id="A0A1S8DGS8"/>
<protein>
    <recommendedName>
        <fullName evidence="1">NadR/Ttd14 AAA domain-containing protein</fullName>
    </recommendedName>
</protein>
<keyword evidence="3" id="KW-1185">Reference proteome</keyword>
<dbReference type="Pfam" id="PF13521">
    <property type="entry name" value="AAA_28"/>
    <property type="match status" value="2"/>
</dbReference>
<dbReference type="SUPFAM" id="SSF52540">
    <property type="entry name" value="P-loop containing nucleoside triphosphate hydrolases"/>
    <property type="match status" value="1"/>
</dbReference>
<dbReference type="STRING" id="254161.SAMN05216256_12082"/>
<dbReference type="OrthoDB" id="5638848at2"/>
<dbReference type="Gene3D" id="3.40.50.300">
    <property type="entry name" value="P-loop containing nucleotide triphosphate hydrolases"/>
    <property type="match status" value="1"/>
</dbReference>
<proteinExistence type="predicted"/>
<evidence type="ECO:0000259" key="1">
    <source>
        <dbReference type="Pfam" id="PF13521"/>
    </source>
</evidence>
<dbReference type="InterPro" id="IPR027417">
    <property type="entry name" value="P-loop_NTPase"/>
</dbReference>
<reference evidence="2 3" key="1">
    <citation type="submission" date="2017-01" db="EMBL/GenBank/DDBJ databases">
        <title>Draft genome sequence of Pseudomonas pachastrellae type strain CCUG 46540T from a deep sea.</title>
        <authorList>
            <person name="Gomila M."/>
            <person name="Mulet M."/>
            <person name="Lalucat J."/>
            <person name="Garcia-Valdes E."/>
        </authorList>
    </citation>
    <scope>NUCLEOTIDE SEQUENCE [LARGE SCALE GENOMIC DNA]</scope>
    <source>
        <strain evidence="2 3">CCUG 46540</strain>
    </source>
</reference>
<gene>
    <name evidence="2" type="ORF">BXT89_09630</name>
</gene>